<dbReference type="Gene3D" id="1.10.630.10">
    <property type="entry name" value="Cytochrome P450"/>
    <property type="match status" value="1"/>
</dbReference>
<reference evidence="12 13" key="1">
    <citation type="submission" date="2016-07" db="EMBL/GenBank/DDBJ databases">
        <title>Draft genome of the white-rot fungus Obba rivulosa 3A-2.</title>
        <authorList>
            <consortium name="DOE Joint Genome Institute"/>
            <person name="Miettinen O."/>
            <person name="Riley R."/>
            <person name="Acob R."/>
            <person name="Barry K."/>
            <person name="Cullen D."/>
            <person name="De Vries R."/>
            <person name="Hainaut M."/>
            <person name="Hatakka A."/>
            <person name="Henrissat B."/>
            <person name="Hilden K."/>
            <person name="Kuo R."/>
            <person name="Labutti K."/>
            <person name="Lipzen A."/>
            <person name="Makela M.R."/>
            <person name="Sandor L."/>
            <person name="Spatafora J.W."/>
            <person name="Grigoriev I.V."/>
            <person name="Hibbett D.S."/>
        </authorList>
    </citation>
    <scope>NUCLEOTIDE SEQUENCE [LARGE SCALE GENOMIC DNA]</scope>
    <source>
        <strain evidence="12 13">3A-2</strain>
    </source>
</reference>
<dbReference type="Pfam" id="PF00067">
    <property type="entry name" value="p450"/>
    <property type="match status" value="1"/>
</dbReference>
<dbReference type="GO" id="GO:0004497">
    <property type="term" value="F:monooxygenase activity"/>
    <property type="evidence" value="ECO:0007669"/>
    <property type="project" value="UniProtKB-KW"/>
</dbReference>
<proteinExistence type="inferred from homology"/>
<sequence length="582" mass="64454">MLGDFPLLLLKAISIHLYGILSNFALLLVLLPPIALVLLIMPYFIDSHGLRSYPGPFLAKFTDLWLAYKVWEGNRSPDIHALHKKYGPFMRIGPNHISMVSPGAISTIYSHTEPLQKSAFYDGLATFSVPDIFTTRDRATHTRKRRMVAHLFAPKTVRLFEGAVQRYVGQLASQWDNMCAKARAAEPQVVTGKNGAIEWTARGRRVWFDCMPWFNFLAFDTIGDLAFGAPFGMLLAGKDTARVVKSVKIAMESLNIAQDGSDRPNAAYAEEDIPAISAINTRSDFLMFLAYLPAWLRPIVMRLPIFDDGIAAAGKIASMAITTVLRRLAALSSGEGDKDKNYEDFLIRLLQGRHDDGNVMGPEELSSEAQVLLIAGSDTISNSTCATVYWVARNADVLTKLQAELDDALADLPGGCDGSNYVAPIDKIDGLSYLNAVVDEGLRVHSAVGANLPRTVGPGGITVLGQRFREGTVLSVPAYSAHRDERVWGLDCEVFRPERWIEADREKQEEMNKAFIPFSVGPRACVGRNLAKMQLLINIATIFRLYDVVLENPAQELEVFDNFVRKPLNCYVGVQRRDAGRM</sequence>
<accession>A0A8E2B2U0</accession>
<dbReference type="PANTHER" id="PTHR24305">
    <property type="entry name" value="CYTOCHROME P450"/>
    <property type="match status" value="1"/>
</dbReference>
<evidence type="ECO:0000256" key="9">
    <source>
        <dbReference type="PIRSR" id="PIRSR602401-1"/>
    </source>
</evidence>
<evidence type="ECO:0000256" key="10">
    <source>
        <dbReference type="RuleBase" id="RU000461"/>
    </source>
</evidence>
<dbReference type="GO" id="GO:0016705">
    <property type="term" value="F:oxidoreductase activity, acting on paired donors, with incorporation or reduction of molecular oxygen"/>
    <property type="evidence" value="ECO:0007669"/>
    <property type="project" value="InterPro"/>
</dbReference>
<name>A0A8E2B2U0_9APHY</name>
<evidence type="ECO:0000256" key="5">
    <source>
        <dbReference type="ARBA" id="ARBA00022723"/>
    </source>
</evidence>
<dbReference type="SUPFAM" id="SSF48264">
    <property type="entry name" value="Cytochrome P450"/>
    <property type="match status" value="1"/>
</dbReference>
<keyword evidence="11" id="KW-0812">Transmembrane</keyword>
<dbReference type="InterPro" id="IPR017972">
    <property type="entry name" value="Cyt_P450_CS"/>
</dbReference>
<dbReference type="InterPro" id="IPR050121">
    <property type="entry name" value="Cytochrome_P450_monoxygenase"/>
</dbReference>
<dbReference type="InterPro" id="IPR002401">
    <property type="entry name" value="Cyt_P450_E_grp-I"/>
</dbReference>
<dbReference type="Proteomes" id="UP000250043">
    <property type="component" value="Unassembled WGS sequence"/>
</dbReference>
<dbReference type="GO" id="GO:0005506">
    <property type="term" value="F:iron ion binding"/>
    <property type="evidence" value="ECO:0007669"/>
    <property type="project" value="InterPro"/>
</dbReference>
<dbReference type="PANTHER" id="PTHR24305:SF29">
    <property type="entry name" value="BENZOATE-PARA-HYDROXYLASE"/>
    <property type="match status" value="1"/>
</dbReference>
<gene>
    <name evidence="12" type="ORF">OBBRIDRAFT_725733</name>
</gene>
<keyword evidence="4 9" id="KW-0349">Heme</keyword>
<keyword evidence="13" id="KW-1185">Reference proteome</keyword>
<keyword evidence="11" id="KW-0472">Membrane</keyword>
<evidence type="ECO:0000256" key="6">
    <source>
        <dbReference type="ARBA" id="ARBA00023002"/>
    </source>
</evidence>
<keyword evidence="8 10" id="KW-0503">Monooxygenase</keyword>
<dbReference type="EMBL" id="KV722361">
    <property type="protein sequence ID" value="OCH93014.1"/>
    <property type="molecule type" value="Genomic_DNA"/>
</dbReference>
<evidence type="ECO:0000256" key="4">
    <source>
        <dbReference type="ARBA" id="ARBA00022617"/>
    </source>
</evidence>
<evidence type="ECO:0000256" key="11">
    <source>
        <dbReference type="SAM" id="Phobius"/>
    </source>
</evidence>
<feature type="binding site" description="axial binding residue" evidence="9">
    <location>
        <position position="525"/>
    </location>
    <ligand>
        <name>heme</name>
        <dbReference type="ChEBI" id="CHEBI:30413"/>
    </ligand>
    <ligandPart>
        <name>Fe</name>
        <dbReference type="ChEBI" id="CHEBI:18248"/>
    </ligandPart>
</feature>
<dbReference type="OrthoDB" id="1470350at2759"/>
<comment type="similarity">
    <text evidence="3 10">Belongs to the cytochrome P450 family.</text>
</comment>
<evidence type="ECO:0000256" key="7">
    <source>
        <dbReference type="ARBA" id="ARBA00023004"/>
    </source>
</evidence>
<dbReference type="AlphaFoldDB" id="A0A8E2B2U0"/>
<dbReference type="InterPro" id="IPR001128">
    <property type="entry name" value="Cyt_P450"/>
</dbReference>
<evidence type="ECO:0000256" key="2">
    <source>
        <dbReference type="ARBA" id="ARBA00005179"/>
    </source>
</evidence>
<comment type="cofactor">
    <cofactor evidence="1 9">
        <name>heme</name>
        <dbReference type="ChEBI" id="CHEBI:30413"/>
    </cofactor>
</comment>
<evidence type="ECO:0000313" key="12">
    <source>
        <dbReference type="EMBL" id="OCH93014.1"/>
    </source>
</evidence>
<dbReference type="CDD" id="cd11061">
    <property type="entry name" value="CYP67-like"/>
    <property type="match status" value="1"/>
</dbReference>
<protein>
    <submittedName>
        <fullName evidence="12">Cytochrome P450 monooxygenase pc-bph</fullName>
    </submittedName>
</protein>
<dbReference type="PRINTS" id="PR00463">
    <property type="entry name" value="EP450I"/>
</dbReference>
<dbReference type="PROSITE" id="PS00086">
    <property type="entry name" value="CYTOCHROME_P450"/>
    <property type="match status" value="1"/>
</dbReference>
<comment type="pathway">
    <text evidence="2">Secondary metabolite biosynthesis.</text>
</comment>
<evidence type="ECO:0000256" key="3">
    <source>
        <dbReference type="ARBA" id="ARBA00010617"/>
    </source>
</evidence>
<feature type="transmembrane region" description="Helical" evidence="11">
    <location>
        <begin position="20"/>
        <end position="45"/>
    </location>
</feature>
<dbReference type="InterPro" id="IPR036396">
    <property type="entry name" value="Cyt_P450_sf"/>
</dbReference>
<keyword evidence="6 10" id="KW-0560">Oxidoreductase</keyword>
<dbReference type="GO" id="GO:0020037">
    <property type="term" value="F:heme binding"/>
    <property type="evidence" value="ECO:0007669"/>
    <property type="project" value="InterPro"/>
</dbReference>
<dbReference type="PRINTS" id="PR00385">
    <property type="entry name" value="P450"/>
</dbReference>
<keyword evidence="5 9" id="KW-0479">Metal-binding</keyword>
<evidence type="ECO:0000313" key="13">
    <source>
        <dbReference type="Proteomes" id="UP000250043"/>
    </source>
</evidence>
<evidence type="ECO:0000256" key="1">
    <source>
        <dbReference type="ARBA" id="ARBA00001971"/>
    </source>
</evidence>
<keyword evidence="7 9" id="KW-0408">Iron</keyword>
<keyword evidence="11" id="KW-1133">Transmembrane helix</keyword>
<organism evidence="12 13">
    <name type="scientific">Obba rivulosa</name>
    <dbReference type="NCBI Taxonomy" id="1052685"/>
    <lineage>
        <taxon>Eukaryota</taxon>
        <taxon>Fungi</taxon>
        <taxon>Dikarya</taxon>
        <taxon>Basidiomycota</taxon>
        <taxon>Agaricomycotina</taxon>
        <taxon>Agaricomycetes</taxon>
        <taxon>Polyporales</taxon>
        <taxon>Gelatoporiaceae</taxon>
        <taxon>Obba</taxon>
    </lineage>
</organism>
<evidence type="ECO:0000256" key="8">
    <source>
        <dbReference type="ARBA" id="ARBA00023033"/>
    </source>
</evidence>